<dbReference type="Proteomes" id="UP000235023">
    <property type="component" value="Unassembled WGS sequence"/>
</dbReference>
<feature type="domain" description="Amidase" evidence="3">
    <location>
        <begin position="4"/>
        <end position="205"/>
    </location>
</feature>
<sequence>CNHSVVRPHPPITRALQHAKTKLQAAGIKVIDWEPYKHAHGWDIISSMYFPDAATSQRDLLATSGEPALPLTEWAFAYSRPDPLTISESWNLNTQRDTYRDEYHALMKSRNVDFILSPAYVGVAAVMGESHYWNYTAIWNILDQPAVVFPSGLFVDPALDPVDAAYSPRSKVDAREWAKYAPERYEGAPVGLQLTGKHFRDEETLAAAGLVKAVLDGKKGGS</sequence>
<feature type="non-terminal residue" evidence="4">
    <location>
        <position position="1"/>
    </location>
</feature>
<protein>
    <submittedName>
        <fullName evidence="4">Amidase signature domain-containing protein</fullName>
    </submittedName>
</protein>
<dbReference type="EMBL" id="KZ559697">
    <property type="protein sequence ID" value="PLN74628.1"/>
    <property type="molecule type" value="Genomic_DNA"/>
</dbReference>
<proteinExistence type="inferred from homology"/>
<keyword evidence="5" id="KW-1185">Reference proteome</keyword>
<reference evidence="5" key="1">
    <citation type="submission" date="2017-12" db="EMBL/GenBank/DDBJ databases">
        <authorList>
            <consortium name="DOE Joint Genome Institute"/>
            <person name="Mondo S.J."/>
            <person name="Kjaerbolling I."/>
            <person name="Vesth T.C."/>
            <person name="Frisvad J.C."/>
            <person name="Nybo J.L."/>
            <person name="Theobald S."/>
            <person name="Kuo A."/>
            <person name="Bowyer P."/>
            <person name="Matsuda Y."/>
            <person name="Lyhne E.K."/>
            <person name="Kogle M.E."/>
            <person name="Clum A."/>
            <person name="Lipzen A."/>
            <person name="Salamov A."/>
            <person name="Ngan C.Y."/>
            <person name="Daum C."/>
            <person name="Chiniquy J."/>
            <person name="Barry K."/>
            <person name="LaButti K."/>
            <person name="Haridas S."/>
            <person name="Simmons B.A."/>
            <person name="Magnuson J.K."/>
            <person name="Mortensen U.H."/>
            <person name="Larsen T.O."/>
            <person name="Grigoriev I.V."/>
            <person name="Baker S.E."/>
            <person name="Andersen M.R."/>
            <person name="Nordberg H.P."/>
            <person name="Cantor M.N."/>
            <person name="Hua S.X."/>
        </authorList>
    </citation>
    <scope>NUCLEOTIDE SEQUENCE [LARGE SCALE GENOMIC DNA]</scope>
    <source>
        <strain evidence="5">IBT 19404</strain>
    </source>
</reference>
<organism evidence="4 5">
    <name type="scientific">Aspergillus taichungensis</name>
    <dbReference type="NCBI Taxonomy" id="482145"/>
    <lineage>
        <taxon>Eukaryota</taxon>
        <taxon>Fungi</taxon>
        <taxon>Dikarya</taxon>
        <taxon>Ascomycota</taxon>
        <taxon>Pezizomycotina</taxon>
        <taxon>Eurotiomycetes</taxon>
        <taxon>Eurotiomycetidae</taxon>
        <taxon>Eurotiales</taxon>
        <taxon>Aspergillaceae</taxon>
        <taxon>Aspergillus</taxon>
        <taxon>Aspergillus subgen. Circumdati</taxon>
    </lineage>
</organism>
<evidence type="ECO:0000256" key="2">
    <source>
        <dbReference type="ARBA" id="ARBA00022801"/>
    </source>
</evidence>
<comment type="similarity">
    <text evidence="1">Belongs to the amidase family.</text>
</comment>
<evidence type="ECO:0000313" key="4">
    <source>
        <dbReference type="EMBL" id="PLN74628.1"/>
    </source>
</evidence>
<dbReference type="PANTHER" id="PTHR46072">
    <property type="entry name" value="AMIDASE-RELATED-RELATED"/>
    <property type="match status" value="1"/>
</dbReference>
<dbReference type="OrthoDB" id="6428749at2759"/>
<dbReference type="InterPro" id="IPR036928">
    <property type="entry name" value="AS_sf"/>
</dbReference>
<dbReference type="GO" id="GO:0016787">
    <property type="term" value="F:hydrolase activity"/>
    <property type="evidence" value="ECO:0007669"/>
    <property type="project" value="UniProtKB-KW"/>
</dbReference>
<dbReference type="Pfam" id="PF01425">
    <property type="entry name" value="Amidase"/>
    <property type="match status" value="1"/>
</dbReference>
<dbReference type="Gene3D" id="3.90.1300.10">
    <property type="entry name" value="Amidase signature (AS) domain"/>
    <property type="match status" value="1"/>
</dbReference>
<keyword evidence="2" id="KW-0378">Hydrolase</keyword>
<name>A0A2J5HD03_9EURO</name>
<dbReference type="SUPFAM" id="SSF75304">
    <property type="entry name" value="Amidase signature (AS) enzymes"/>
    <property type="match status" value="1"/>
</dbReference>
<dbReference type="InterPro" id="IPR023631">
    <property type="entry name" value="Amidase_dom"/>
</dbReference>
<dbReference type="AlphaFoldDB" id="A0A2J5HD03"/>
<evidence type="ECO:0000259" key="3">
    <source>
        <dbReference type="Pfam" id="PF01425"/>
    </source>
</evidence>
<accession>A0A2J5HD03</accession>
<evidence type="ECO:0000256" key="1">
    <source>
        <dbReference type="ARBA" id="ARBA00009199"/>
    </source>
</evidence>
<evidence type="ECO:0000313" key="5">
    <source>
        <dbReference type="Proteomes" id="UP000235023"/>
    </source>
</evidence>
<dbReference type="PANTHER" id="PTHR46072:SF4">
    <property type="entry name" value="AMIDASE C550.07-RELATED"/>
    <property type="match status" value="1"/>
</dbReference>
<gene>
    <name evidence="4" type="ORF">BDW42DRAFT_198181</name>
</gene>